<dbReference type="InterPro" id="IPR036366">
    <property type="entry name" value="PGBDSf"/>
</dbReference>
<dbReference type="GO" id="GO:0006508">
    <property type="term" value="P:proteolysis"/>
    <property type="evidence" value="ECO:0007669"/>
    <property type="project" value="UniProtKB-KW"/>
</dbReference>
<dbReference type="InterPro" id="IPR036365">
    <property type="entry name" value="PGBD-like_sf"/>
</dbReference>
<evidence type="ECO:0000259" key="9">
    <source>
        <dbReference type="Pfam" id="PF01471"/>
    </source>
</evidence>
<dbReference type="InterPro" id="IPR002477">
    <property type="entry name" value="Peptidoglycan-bd-like"/>
</dbReference>
<dbReference type="SUPFAM" id="SSF53955">
    <property type="entry name" value="Lysozyme-like"/>
    <property type="match status" value="1"/>
</dbReference>
<reference evidence="10" key="1">
    <citation type="submission" date="2019-10" db="EMBL/GenBank/DDBJ databases">
        <authorList>
            <consortium name="Genoscope - CEA"/>
            <person name="William W."/>
        </authorList>
    </citation>
    <scope>NUCLEOTIDE SEQUENCE [LARGE SCALE GENOMIC DNA]</scope>
    <source>
        <strain evidence="10">BBR_PRJEB10992</strain>
    </source>
</reference>
<proteinExistence type="predicted"/>
<evidence type="ECO:0000313" key="10">
    <source>
        <dbReference type="EMBL" id="VXD17525.1"/>
    </source>
</evidence>
<dbReference type="InterPro" id="IPR023346">
    <property type="entry name" value="Lysozyme-like_dom_sf"/>
</dbReference>
<dbReference type="GO" id="GO:0004180">
    <property type="term" value="F:carboxypeptidase activity"/>
    <property type="evidence" value="ECO:0007669"/>
    <property type="project" value="UniProtKB-KW"/>
</dbReference>
<keyword evidence="3" id="KW-0732">Signal</keyword>
<dbReference type="GO" id="GO:0046872">
    <property type="term" value="F:metal ion binding"/>
    <property type="evidence" value="ECO:0007669"/>
    <property type="project" value="UniProtKB-KW"/>
</dbReference>
<dbReference type="AlphaFoldDB" id="A0A7Z9BMC4"/>
<keyword evidence="2" id="KW-0479">Metal-binding</keyword>
<accession>A0A7Z9BMC4</accession>
<dbReference type="Pfam" id="PF01471">
    <property type="entry name" value="PG_binding_1"/>
    <property type="match status" value="1"/>
</dbReference>
<dbReference type="GO" id="GO:0006032">
    <property type="term" value="P:chitin catabolic process"/>
    <property type="evidence" value="ECO:0007669"/>
    <property type="project" value="InterPro"/>
</dbReference>
<protein>
    <submittedName>
        <fullName evidence="10">Carboxypeptidase</fullName>
    </submittedName>
</protein>
<evidence type="ECO:0000256" key="2">
    <source>
        <dbReference type="ARBA" id="ARBA00022723"/>
    </source>
</evidence>
<dbReference type="GO" id="GO:0016998">
    <property type="term" value="P:cell wall macromolecule catabolic process"/>
    <property type="evidence" value="ECO:0007669"/>
    <property type="project" value="InterPro"/>
</dbReference>
<dbReference type="SUPFAM" id="SSF55166">
    <property type="entry name" value="Hedgehog/DD-peptidase"/>
    <property type="match status" value="1"/>
</dbReference>
<dbReference type="GO" id="GO:0004252">
    <property type="term" value="F:serine-type endopeptidase activity"/>
    <property type="evidence" value="ECO:0007669"/>
    <property type="project" value="InterPro"/>
</dbReference>
<evidence type="ECO:0000256" key="6">
    <source>
        <dbReference type="ARBA" id="ARBA00022833"/>
    </source>
</evidence>
<dbReference type="GO" id="GO:0004568">
    <property type="term" value="F:chitinase activity"/>
    <property type="evidence" value="ECO:0007669"/>
    <property type="project" value="InterPro"/>
</dbReference>
<evidence type="ECO:0000256" key="7">
    <source>
        <dbReference type="ARBA" id="ARBA00023049"/>
    </source>
</evidence>
<keyword evidence="11" id="KW-1185">Reference proteome</keyword>
<dbReference type="GO" id="GO:0008237">
    <property type="term" value="F:metallopeptidase activity"/>
    <property type="evidence" value="ECO:0007669"/>
    <property type="project" value="UniProtKB-KW"/>
</dbReference>
<dbReference type="Gene3D" id="1.10.101.10">
    <property type="entry name" value="PGBD-like superfamily/PGBD"/>
    <property type="match status" value="2"/>
</dbReference>
<dbReference type="Pfam" id="PF00182">
    <property type="entry name" value="Glyco_hydro_19"/>
    <property type="match status" value="1"/>
</dbReference>
<comment type="caution">
    <text evidence="10">The sequence shown here is derived from an EMBL/GenBank/DDBJ whole genome shotgun (WGS) entry which is preliminary data.</text>
</comment>
<dbReference type="Gene3D" id="3.30.1380.10">
    <property type="match status" value="1"/>
</dbReference>
<feature type="domain" description="Glycoside hydrolase family 19 catalytic" evidence="8">
    <location>
        <begin position="439"/>
        <end position="476"/>
    </location>
</feature>
<dbReference type="EMBL" id="CZCU02000136">
    <property type="protein sequence ID" value="VXD17525.1"/>
    <property type="molecule type" value="Genomic_DNA"/>
</dbReference>
<dbReference type="Gene3D" id="1.10.530.10">
    <property type="match status" value="1"/>
</dbReference>
<dbReference type="Proteomes" id="UP000184550">
    <property type="component" value="Unassembled WGS sequence"/>
</dbReference>
<dbReference type="OrthoDB" id="1242806at2"/>
<keyword evidence="10" id="KW-0121">Carboxypeptidase</keyword>
<dbReference type="InterPro" id="IPR005073">
    <property type="entry name" value="Peptidase_M74"/>
</dbReference>
<evidence type="ECO:0000259" key="8">
    <source>
        <dbReference type="Pfam" id="PF00182"/>
    </source>
</evidence>
<name>A0A7Z9BMC4_9CYAN</name>
<dbReference type="Pfam" id="PF03411">
    <property type="entry name" value="Peptidase_M74"/>
    <property type="match status" value="1"/>
</dbReference>
<organism evidence="10 11">
    <name type="scientific">Planktothrix serta PCC 8927</name>
    <dbReference type="NCBI Taxonomy" id="671068"/>
    <lineage>
        <taxon>Bacteria</taxon>
        <taxon>Bacillati</taxon>
        <taxon>Cyanobacteriota</taxon>
        <taxon>Cyanophyceae</taxon>
        <taxon>Oscillatoriophycideae</taxon>
        <taxon>Oscillatoriales</taxon>
        <taxon>Microcoleaceae</taxon>
        <taxon>Planktothrix</taxon>
    </lineage>
</organism>
<dbReference type="RefSeq" id="WP_083621122.1">
    <property type="nucleotide sequence ID" value="NZ_LR734869.1"/>
</dbReference>
<keyword evidence="4" id="KW-0574">Periplasm</keyword>
<dbReference type="InterPro" id="IPR009045">
    <property type="entry name" value="Zn_M74/Hedgehog-like"/>
</dbReference>
<sequence length="535" mass="59154">MVLEINRNLRSESLHHNHTACTAPIGFTAEEIEQFSWGSRGLFEPMSASGVGYDCYGSAEHCYGRPEVIQALKYVCNQWAKRYPRPRIGIGDISTAQGPTPGHSSHQHGLDVDISLVANTDEEIGLTWYHEKYSRQRTQELVDLFHNNPILGIRTILFNDPDLTGVEPWAGHDDHLHVSFVTPGIDSAPYSSDQDGDLRLVIPPMQGERVRQLQESLANVGIAITADGIFGKETDAAVRKFQAQQSLQVDGIAGFVTQTKLKQLISGQSRGVSGEPSGLTLQDVIDQNQSIPFDNITSGVLVEDQLLCAEIQTILRANHLLEIVDGIYGSKTIAALINFKASRQLDGGNVLGQTTAKALLDAKPGAGLLPKWQGGDKQATAEAILKEANRQGITSQAQIAYIIATVQHETNDSFQPVKESYYLGEIEGENDRKTLPYYPYYGRGYVQLTWDYNYRKYSDVLGLDLVNDPDLVMRPDIALFILIHGMKWGVFTGIKLDDCISSNHVDFLKARKIINGNDKAEQVQSYAISWQNQLG</sequence>
<keyword evidence="7" id="KW-0482">Metalloprotease</keyword>
<evidence type="ECO:0000313" key="11">
    <source>
        <dbReference type="Proteomes" id="UP000184550"/>
    </source>
</evidence>
<dbReference type="GO" id="GO:0030288">
    <property type="term" value="C:outer membrane-bounded periplasmic space"/>
    <property type="evidence" value="ECO:0007669"/>
    <property type="project" value="InterPro"/>
</dbReference>
<dbReference type="InterPro" id="IPR000726">
    <property type="entry name" value="Glyco_hydro_19_cat"/>
</dbReference>
<keyword evidence="5" id="KW-0378">Hydrolase</keyword>
<keyword evidence="6" id="KW-0862">Zinc</keyword>
<feature type="domain" description="Peptidoglycan binding-like" evidence="9">
    <location>
        <begin position="206"/>
        <end position="261"/>
    </location>
</feature>
<dbReference type="SUPFAM" id="SSF47090">
    <property type="entry name" value="PGBD-like"/>
    <property type="match status" value="1"/>
</dbReference>
<keyword evidence="1" id="KW-0645">Protease</keyword>
<evidence type="ECO:0000256" key="4">
    <source>
        <dbReference type="ARBA" id="ARBA00022764"/>
    </source>
</evidence>
<evidence type="ECO:0000256" key="3">
    <source>
        <dbReference type="ARBA" id="ARBA00022729"/>
    </source>
</evidence>
<evidence type="ECO:0000256" key="5">
    <source>
        <dbReference type="ARBA" id="ARBA00022801"/>
    </source>
</evidence>
<evidence type="ECO:0000256" key="1">
    <source>
        <dbReference type="ARBA" id="ARBA00022670"/>
    </source>
</evidence>
<gene>
    <name evidence="10" type="ORF">PL8927_600001</name>
</gene>